<feature type="compositionally biased region" description="Polar residues" evidence="9">
    <location>
        <begin position="136"/>
        <end position="152"/>
    </location>
</feature>
<feature type="region of interest" description="Disordered" evidence="9">
    <location>
        <begin position="1"/>
        <end position="297"/>
    </location>
</feature>
<reference evidence="11" key="1">
    <citation type="journal article" date="2020" name="Stud. Mycol.">
        <title>101 Dothideomycetes genomes: a test case for predicting lifestyles and emergence of pathogens.</title>
        <authorList>
            <person name="Haridas S."/>
            <person name="Albert R."/>
            <person name="Binder M."/>
            <person name="Bloem J."/>
            <person name="Labutti K."/>
            <person name="Salamov A."/>
            <person name="Andreopoulos B."/>
            <person name="Baker S."/>
            <person name="Barry K."/>
            <person name="Bills G."/>
            <person name="Bluhm B."/>
            <person name="Cannon C."/>
            <person name="Castanera R."/>
            <person name="Culley D."/>
            <person name="Daum C."/>
            <person name="Ezra D."/>
            <person name="Gonzalez J."/>
            <person name="Henrissat B."/>
            <person name="Kuo A."/>
            <person name="Liang C."/>
            <person name="Lipzen A."/>
            <person name="Lutzoni F."/>
            <person name="Magnuson J."/>
            <person name="Mondo S."/>
            <person name="Nolan M."/>
            <person name="Ohm R."/>
            <person name="Pangilinan J."/>
            <person name="Park H.-J."/>
            <person name="Ramirez L."/>
            <person name="Alfaro M."/>
            <person name="Sun H."/>
            <person name="Tritt A."/>
            <person name="Yoshinaga Y."/>
            <person name="Zwiers L.-H."/>
            <person name="Turgeon B."/>
            <person name="Goodwin S."/>
            <person name="Spatafora J."/>
            <person name="Crous P."/>
            <person name="Grigoriev I."/>
        </authorList>
    </citation>
    <scope>NUCLEOTIDE SEQUENCE</scope>
    <source>
        <strain evidence="11">CBS 207.26</strain>
    </source>
</reference>
<feature type="domain" description="PUM-HD" evidence="10">
    <location>
        <begin position="523"/>
        <end position="865"/>
    </location>
</feature>
<dbReference type="PANTHER" id="PTHR12537">
    <property type="entry name" value="RNA BINDING PROTEIN PUMILIO-RELATED"/>
    <property type="match status" value="1"/>
</dbReference>
<feature type="compositionally biased region" description="Polar residues" evidence="9">
    <location>
        <begin position="176"/>
        <end position="202"/>
    </location>
</feature>
<dbReference type="FunFam" id="1.25.10.10:FF:000004">
    <property type="entry name" value="Pumilio homolog 1 isoform 2"/>
    <property type="match status" value="1"/>
</dbReference>
<feature type="repeat" description="Pumilio" evidence="8">
    <location>
        <begin position="581"/>
        <end position="616"/>
    </location>
</feature>
<dbReference type="EMBL" id="ML994659">
    <property type="protein sequence ID" value="KAF2180211.1"/>
    <property type="molecule type" value="Genomic_DNA"/>
</dbReference>
<feature type="repeat" description="Pumilio" evidence="8">
    <location>
        <begin position="725"/>
        <end position="760"/>
    </location>
</feature>
<feature type="repeat" description="Pumilio" evidence="8">
    <location>
        <begin position="653"/>
        <end position="688"/>
    </location>
</feature>
<dbReference type="OrthoDB" id="668540at2759"/>
<organism evidence="11 12">
    <name type="scientific">Zopfia rhizophila CBS 207.26</name>
    <dbReference type="NCBI Taxonomy" id="1314779"/>
    <lineage>
        <taxon>Eukaryota</taxon>
        <taxon>Fungi</taxon>
        <taxon>Dikarya</taxon>
        <taxon>Ascomycota</taxon>
        <taxon>Pezizomycotina</taxon>
        <taxon>Dothideomycetes</taxon>
        <taxon>Dothideomycetes incertae sedis</taxon>
        <taxon>Zopfiaceae</taxon>
        <taxon>Zopfia</taxon>
    </lineage>
</organism>
<evidence type="ECO:0000313" key="12">
    <source>
        <dbReference type="Proteomes" id="UP000800200"/>
    </source>
</evidence>
<name>A0A6A6DL81_9PEZI</name>
<dbReference type="InterPro" id="IPR016024">
    <property type="entry name" value="ARM-type_fold"/>
</dbReference>
<dbReference type="InterPro" id="IPR033712">
    <property type="entry name" value="Pumilio_RNA-bd"/>
</dbReference>
<evidence type="ECO:0000256" key="1">
    <source>
        <dbReference type="ARBA" id="ARBA00004496"/>
    </source>
</evidence>
<keyword evidence="2" id="KW-0963">Cytoplasm</keyword>
<dbReference type="GO" id="GO:0003730">
    <property type="term" value="F:mRNA 3'-UTR binding"/>
    <property type="evidence" value="ECO:0007669"/>
    <property type="project" value="TreeGrafter"/>
</dbReference>
<evidence type="ECO:0000256" key="5">
    <source>
        <dbReference type="ARBA" id="ARBA00024893"/>
    </source>
</evidence>
<evidence type="ECO:0000256" key="2">
    <source>
        <dbReference type="ARBA" id="ARBA00022490"/>
    </source>
</evidence>
<feature type="compositionally biased region" description="Polar residues" evidence="9">
    <location>
        <begin position="93"/>
        <end position="118"/>
    </location>
</feature>
<dbReference type="InterPro" id="IPR011989">
    <property type="entry name" value="ARM-like"/>
</dbReference>
<dbReference type="PROSITE" id="PS50303">
    <property type="entry name" value="PUM_HD"/>
    <property type="match status" value="1"/>
</dbReference>
<dbReference type="CDD" id="cd07920">
    <property type="entry name" value="Pumilio"/>
    <property type="match status" value="1"/>
</dbReference>
<dbReference type="SUPFAM" id="SSF48371">
    <property type="entry name" value="ARM repeat"/>
    <property type="match status" value="1"/>
</dbReference>
<comment type="similarity">
    <text evidence="6">Belongs to the PUF3 family.</text>
</comment>
<dbReference type="InterPro" id="IPR033133">
    <property type="entry name" value="PUM-HD"/>
</dbReference>
<keyword evidence="12" id="KW-1185">Reference proteome</keyword>
<feature type="compositionally biased region" description="Polar residues" evidence="9">
    <location>
        <begin position="275"/>
        <end position="285"/>
    </location>
</feature>
<evidence type="ECO:0000256" key="9">
    <source>
        <dbReference type="SAM" id="MobiDB-lite"/>
    </source>
</evidence>
<feature type="repeat" description="Pumilio" evidence="8">
    <location>
        <begin position="804"/>
        <end position="839"/>
    </location>
</feature>
<feature type="compositionally biased region" description="Low complexity" evidence="9">
    <location>
        <begin position="894"/>
        <end position="914"/>
    </location>
</feature>
<evidence type="ECO:0000256" key="6">
    <source>
        <dbReference type="ARBA" id="ARBA00060736"/>
    </source>
</evidence>
<protein>
    <recommendedName>
        <fullName evidence="7">Pumilio homology domain family member 3</fullName>
    </recommendedName>
</protein>
<dbReference type="Pfam" id="PF00806">
    <property type="entry name" value="PUF"/>
    <property type="match status" value="8"/>
</dbReference>
<dbReference type="PANTHER" id="PTHR12537:SF12">
    <property type="entry name" value="MATERNAL PROTEIN PUMILIO"/>
    <property type="match status" value="1"/>
</dbReference>
<dbReference type="AlphaFoldDB" id="A0A6A6DL81"/>
<feature type="repeat" description="Pumilio" evidence="8">
    <location>
        <begin position="689"/>
        <end position="724"/>
    </location>
</feature>
<proteinExistence type="inferred from homology"/>
<dbReference type="Proteomes" id="UP000800200">
    <property type="component" value="Unassembled WGS sequence"/>
</dbReference>
<keyword evidence="3" id="KW-0677">Repeat</keyword>
<accession>A0A6A6DL81</accession>
<evidence type="ECO:0000256" key="4">
    <source>
        <dbReference type="ARBA" id="ARBA00022884"/>
    </source>
</evidence>
<dbReference type="SMART" id="SM00025">
    <property type="entry name" value="Pumilio"/>
    <property type="match status" value="8"/>
</dbReference>
<feature type="region of interest" description="Disordered" evidence="9">
    <location>
        <begin position="894"/>
        <end position="941"/>
    </location>
</feature>
<comment type="subcellular location">
    <subcellularLocation>
        <location evidence="1">Cytoplasm</location>
    </subcellularLocation>
</comment>
<evidence type="ECO:0000256" key="8">
    <source>
        <dbReference type="PROSITE-ProRule" id="PRU00317"/>
    </source>
</evidence>
<feature type="repeat" description="Pumilio" evidence="8">
    <location>
        <begin position="761"/>
        <end position="797"/>
    </location>
</feature>
<dbReference type="PROSITE" id="PS50302">
    <property type="entry name" value="PUM"/>
    <property type="match status" value="8"/>
</dbReference>
<comment type="function">
    <text evidence="5">RNA-binding nucleolar protein required for pre-rRNA processing. Involved in production of 18S rRNA and assembly of small ribosomal subunit.</text>
</comment>
<dbReference type="GO" id="GO:0000288">
    <property type="term" value="P:nuclear-transcribed mRNA catabolic process, deadenylation-dependent decay"/>
    <property type="evidence" value="ECO:0007669"/>
    <property type="project" value="TreeGrafter"/>
</dbReference>
<evidence type="ECO:0000256" key="3">
    <source>
        <dbReference type="ARBA" id="ARBA00022737"/>
    </source>
</evidence>
<feature type="compositionally biased region" description="Polar residues" evidence="9">
    <location>
        <begin position="53"/>
        <end position="68"/>
    </location>
</feature>
<feature type="repeat" description="Pumilio" evidence="8">
    <location>
        <begin position="545"/>
        <end position="580"/>
    </location>
</feature>
<evidence type="ECO:0000259" key="10">
    <source>
        <dbReference type="PROSITE" id="PS50303"/>
    </source>
</evidence>
<dbReference type="GO" id="GO:0005737">
    <property type="term" value="C:cytoplasm"/>
    <property type="evidence" value="ECO:0007669"/>
    <property type="project" value="UniProtKB-SubCell"/>
</dbReference>
<sequence>MEPGAVGRNMAAMPNNTRSRDYNGGVPINGAENDRPSHTALTQGFGNTWGGSIWNSNSLGSGFNSTVRDSSRPRENGAYMNASAEPIEGKTGSGSLVASSESDNWNLNKSPWRNNSVASIPHVRSSGVSPARKRSIAQTQPSQQYVDNQPSSLYFPRAPSNQGPVAKPTKPLLDPTTMTFGRQVEPLSTNGFSNFGLSQTDGSHQRSEATVGSWPDAGSVHSPSDDRRSVAASEYFASSAAPSRSGSLPPSRHDAEPIQSPQNADQYSRFVQPASRHNSSFSQANGRAFQERSGSIQSDSLQLMGRLSIDHDPESAVMAHKPSVSMNGLPPAFTPSVQDSAYSRDTYADVSQGLIRPEEGIYGNTGRYTPDSYTNGHLSDPSVQFRSFQFDSRSAPNGTVRQSPFYSATHTPPIYDHLYPSRVDQTLSNGNNIALVQSKLQGYQQLQQERRNYINSHHFPPQQFQHMIAASQLRNSYSYPYAVPNAMHLNSIPSALSIPPVPGMITLLEPPKAPRDSQDGSGVQSKLMHEFKQNSKTSRRYELKDIYDHVVEFSGDQHGSRLIQQKLETANSDEKDRVFRELQGDSLQLMQDVFGNYVIQKFFEHGDQNQKRILANRMKGQVLSLSLQMYGCRVVQKALEHILTDQQALLVKELEKDVLKCVKDQNGNHVIQKAIERVPMEHIQFIIQAFKGNVGGLAVHPYGCRVIQRMLEHCEEPARRFILQELHAEGPKLISDQYGNYVTQHVIEHGNPEDRAKIIMLVKAQLLFFSKHKFASNVVEKCLVFGNDQQRREIMLKVAEKPDRGESTMMMLIKDGYGNYVIQKILDTLCRKDYDEFVAFLKPEMDKAKKVISGKQVLSVEKKMHHYDRVDSVSSPTAQRSSISSADISAAVTPSLTSDTQSSQTSSLPSANTSTVDEPVHTTANKGIPLPSASVGITNTS</sequence>
<keyword evidence="4" id="KW-0694">RNA-binding</keyword>
<evidence type="ECO:0000256" key="7">
    <source>
        <dbReference type="ARBA" id="ARBA00081811"/>
    </source>
</evidence>
<evidence type="ECO:0000313" key="11">
    <source>
        <dbReference type="EMBL" id="KAF2180211.1"/>
    </source>
</evidence>
<dbReference type="Gene3D" id="1.25.10.10">
    <property type="entry name" value="Leucine-rich Repeat Variant"/>
    <property type="match status" value="1"/>
</dbReference>
<dbReference type="InterPro" id="IPR001313">
    <property type="entry name" value="Pumilio_RNA-bd_rpt"/>
</dbReference>
<feature type="repeat" description="Pumilio" evidence="8">
    <location>
        <begin position="617"/>
        <end position="652"/>
    </location>
</feature>
<gene>
    <name evidence="11" type="ORF">K469DRAFT_290745</name>
</gene>